<evidence type="ECO:0000256" key="2">
    <source>
        <dbReference type="ARBA" id="ARBA00008974"/>
    </source>
</evidence>
<dbReference type="GO" id="GO:0005886">
    <property type="term" value="C:plasma membrane"/>
    <property type="evidence" value="ECO:0007669"/>
    <property type="project" value="TreeGrafter"/>
</dbReference>
<dbReference type="OrthoDB" id="9809167at2"/>
<dbReference type="Gene3D" id="1.10.4160.10">
    <property type="entry name" value="Hydantoin permease"/>
    <property type="match status" value="1"/>
</dbReference>
<feature type="transmembrane region" description="Helical" evidence="8">
    <location>
        <begin position="171"/>
        <end position="189"/>
    </location>
</feature>
<feature type="transmembrane region" description="Helical" evidence="8">
    <location>
        <begin position="241"/>
        <end position="264"/>
    </location>
</feature>
<dbReference type="Pfam" id="PF02133">
    <property type="entry name" value="Transp_cyt_pur"/>
    <property type="match status" value="1"/>
</dbReference>
<keyword evidence="4 8" id="KW-0812">Transmembrane</keyword>
<comment type="subcellular location">
    <subcellularLocation>
        <location evidence="1">Membrane</location>
        <topology evidence="1">Multi-pass membrane protein</topology>
    </subcellularLocation>
</comment>
<dbReference type="InterPro" id="IPR026030">
    <property type="entry name" value="Pur-cyt_permease_Fcy2/21/22"/>
</dbReference>
<comment type="similarity">
    <text evidence="2 7">Belongs to the purine-cytosine permease (2.A.39) family.</text>
</comment>
<evidence type="ECO:0000313" key="9">
    <source>
        <dbReference type="EMBL" id="ORA34619.1"/>
    </source>
</evidence>
<evidence type="ECO:0000256" key="4">
    <source>
        <dbReference type="ARBA" id="ARBA00022692"/>
    </source>
</evidence>
<evidence type="ECO:0000256" key="8">
    <source>
        <dbReference type="SAM" id="Phobius"/>
    </source>
</evidence>
<feature type="transmembrane region" description="Helical" evidence="8">
    <location>
        <begin position="284"/>
        <end position="306"/>
    </location>
</feature>
<dbReference type="RefSeq" id="WP_083165107.1">
    <property type="nucleotide sequence ID" value="NZ_MVHF01000015.1"/>
</dbReference>
<accession>A0A1X0AX92</accession>
<keyword evidence="6 7" id="KW-0472">Membrane</keyword>
<evidence type="ECO:0000256" key="1">
    <source>
        <dbReference type="ARBA" id="ARBA00004141"/>
    </source>
</evidence>
<feature type="transmembrane region" description="Helical" evidence="8">
    <location>
        <begin position="63"/>
        <end position="84"/>
    </location>
</feature>
<dbReference type="InterPro" id="IPR001248">
    <property type="entry name" value="Pur-cyt_permease"/>
</dbReference>
<evidence type="ECO:0000256" key="6">
    <source>
        <dbReference type="ARBA" id="ARBA00023136"/>
    </source>
</evidence>
<gene>
    <name evidence="9" type="ORF">BST13_16505</name>
</gene>
<keyword evidence="10" id="KW-1185">Reference proteome</keyword>
<feature type="transmembrane region" description="Helical" evidence="8">
    <location>
        <begin position="399"/>
        <end position="418"/>
    </location>
</feature>
<keyword evidence="5 8" id="KW-1133">Transmembrane helix</keyword>
<dbReference type="CDD" id="cd11484">
    <property type="entry name" value="SLC-NCS1sbd_CobB-like"/>
    <property type="match status" value="1"/>
</dbReference>
<keyword evidence="3 7" id="KW-0813">Transport</keyword>
<feature type="transmembrane region" description="Helical" evidence="8">
    <location>
        <begin position="358"/>
        <end position="378"/>
    </location>
</feature>
<comment type="caution">
    <text evidence="9">The sequence shown here is derived from an EMBL/GenBank/DDBJ whole genome shotgun (WGS) entry which is preliminary data.</text>
</comment>
<name>A0A1X0AX92_9MYCO</name>
<dbReference type="PANTHER" id="PTHR31806">
    <property type="entry name" value="PURINE-CYTOSINE PERMEASE FCY2-RELATED"/>
    <property type="match status" value="1"/>
</dbReference>
<dbReference type="Proteomes" id="UP000192448">
    <property type="component" value="Unassembled WGS sequence"/>
</dbReference>
<dbReference type="STRING" id="1927124.BST13_16505"/>
<feature type="transmembrane region" description="Helical" evidence="8">
    <location>
        <begin position="201"/>
        <end position="221"/>
    </location>
</feature>
<feature type="transmembrane region" description="Helical" evidence="8">
    <location>
        <begin position="105"/>
        <end position="129"/>
    </location>
</feature>
<organism evidence="9 10">
    <name type="scientific">Mycobacterium aquaticum</name>
    <dbReference type="NCBI Taxonomy" id="1927124"/>
    <lineage>
        <taxon>Bacteria</taxon>
        <taxon>Bacillati</taxon>
        <taxon>Actinomycetota</taxon>
        <taxon>Actinomycetes</taxon>
        <taxon>Mycobacteriales</taxon>
        <taxon>Mycobacteriaceae</taxon>
        <taxon>Mycobacterium</taxon>
    </lineage>
</organism>
<evidence type="ECO:0000313" key="10">
    <source>
        <dbReference type="Proteomes" id="UP000192448"/>
    </source>
</evidence>
<dbReference type="PIRSF" id="PIRSF002744">
    <property type="entry name" value="Pur-cyt_permease"/>
    <property type="match status" value="1"/>
</dbReference>
<evidence type="ECO:0000256" key="5">
    <source>
        <dbReference type="ARBA" id="ARBA00022989"/>
    </source>
</evidence>
<feature type="transmembrane region" description="Helical" evidence="8">
    <location>
        <begin position="141"/>
        <end position="159"/>
    </location>
</feature>
<dbReference type="GO" id="GO:0022857">
    <property type="term" value="F:transmembrane transporter activity"/>
    <property type="evidence" value="ECO:0007669"/>
    <property type="project" value="InterPro"/>
</dbReference>
<evidence type="ECO:0000256" key="7">
    <source>
        <dbReference type="PIRNR" id="PIRNR002744"/>
    </source>
</evidence>
<dbReference type="PANTHER" id="PTHR31806:SF1">
    <property type="entry name" value="PURINE-CYTOSINE PERMEASE FCY2-RELATED"/>
    <property type="match status" value="1"/>
</dbReference>
<reference evidence="9 10" key="1">
    <citation type="submission" date="2017-02" db="EMBL/GenBank/DDBJ databases">
        <title>The new phylogeny of genus Mycobacterium.</title>
        <authorList>
            <person name="Tortoli E."/>
            <person name="Trovato A."/>
            <person name="Cirillo D.M."/>
        </authorList>
    </citation>
    <scope>NUCLEOTIDE SEQUENCE [LARGE SCALE GENOMIC DNA]</scope>
    <source>
        <strain evidence="9 10">RW6</strain>
    </source>
</reference>
<dbReference type="AlphaFoldDB" id="A0A1X0AX92"/>
<feature type="transmembrane region" description="Helical" evidence="8">
    <location>
        <begin position="430"/>
        <end position="452"/>
    </location>
</feature>
<protein>
    <submittedName>
        <fullName evidence="9">Cytosine permease</fullName>
    </submittedName>
</protein>
<proteinExistence type="inferred from homology"/>
<evidence type="ECO:0000256" key="3">
    <source>
        <dbReference type="ARBA" id="ARBA00022448"/>
    </source>
</evidence>
<sequence length="482" mass="51949">MNPSNSTAARRPVIETRSIDYVPVRERHGTVWHQGPFWFTGNFVVTTMVAGFIGPAIGLSLGWSVLAVVLGAGFGTFFMAFHANQGPRMGLPQMIQSRAQFGTRGAIVPFIAVLFVYVGFNVFNVILATQALQLILPGSAAVWYPVLILVAILLAVVGYDLLHFIQRWQSYLMVAVFLLLTIAALTSLHGGSAIPDAHFDWGKFLIVFGAAAGYQISYAVYVSDYSRYLPPDVSAPAVISWTYAGAALSAMWLMSLGAFIGSAIAEPDAIGSIQQVGNSLFHGFGTFAAVISVPALLSIMAINLYGAMLTGASAVDGFKQLKPSVRGRIIGILVIAIVVYTIALVIPENYLSSFNNFVLMMLYFLIPWTAVNLVDFYFVRRGHYAIADIFKPNGVYGRWSWRGLVAYAVGFAAMIPFITTTFYEGPAAKAIGGGDISFAVGLVVSGVSYWLLTRNLDRSAEEAAMAASERELAALDDAKVAP</sequence>
<feature type="transmembrane region" description="Helical" evidence="8">
    <location>
        <begin position="327"/>
        <end position="346"/>
    </location>
</feature>
<feature type="transmembrane region" description="Helical" evidence="8">
    <location>
        <begin position="37"/>
        <end position="57"/>
    </location>
</feature>
<dbReference type="EMBL" id="MVHF01000015">
    <property type="protein sequence ID" value="ORA34619.1"/>
    <property type="molecule type" value="Genomic_DNA"/>
</dbReference>